<evidence type="ECO:0000256" key="1">
    <source>
        <dbReference type="SAM" id="MobiDB-lite"/>
    </source>
</evidence>
<dbReference type="AlphaFoldDB" id="A0AA86W4L5"/>
<dbReference type="Gramene" id="rna-AYBTSS11_LOCUS30698">
    <property type="protein sequence ID" value="CAJ1978503.1"/>
    <property type="gene ID" value="gene-AYBTSS11_LOCUS30698"/>
</dbReference>
<proteinExistence type="predicted"/>
<evidence type="ECO:0000313" key="2">
    <source>
        <dbReference type="EMBL" id="CAJ1978503.1"/>
    </source>
</evidence>
<feature type="region of interest" description="Disordered" evidence="1">
    <location>
        <begin position="1"/>
        <end position="45"/>
    </location>
</feature>
<accession>A0AA86W4L5</accession>
<dbReference type="EMBL" id="OY731408">
    <property type="protein sequence ID" value="CAJ1978503.1"/>
    <property type="molecule type" value="Genomic_DNA"/>
</dbReference>
<gene>
    <name evidence="2" type="ORF">AYBTSS11_LOCUS30698</name>
</gene>
<name>A0AA86W4L5_9FABA</name>
<protein>
    <submittedName>
        <fullName evidence="2">Uncharacterized protein</fullName>
    </submittedName>
</protein>
<feature type="compositionally biased region" description="Basic and acidic residues" evidence="1">
    <location>
        <begin position="28"/>
        <end position="42"/>
    </location>
</feature>
<reference evidence="2" key="1">
    <citation type="submission" date="2023-10" db="EMBL/GenBank/DDBJ databases">
        <authorList>
            <person name="Domelevo Entfellner J.-B."/>
        </authorList>
    </citation>
    <scope>NUCLEOTIDE SEQUENCE</scope>
</reference>
<dbReference type="Proteomes" id="UP001189624">
    <property type="component" value="Chromosome 11"/>
</dbReference>
<organism evidence="2 3">
    <name type="scientific">Sphenostylis stenocarpa</name>
    <dbReference type="NCBI Taxonomy" id="92480"/>
    <lineage>
        <taxon>Eukaryota</taxon>
        <taxon>Viridiplantae</taxon>
        <taxon>Streptophyta</taxon>
        <taxon>Embryophyta</taxon>
        <taxon>Tracheophyta</taxon>
        <taxon>Spermatophyta</taxon>
        <taxon>Magnoliopsida</taxon>
        <taxon>eudicotyledons</taxon>
        <taxon>Gunneridae</taxon>
        <taxon>Pentapetalae</taxon>
        <taxon>rosids</taxon>
        <taxon>fabids</taxon>
        <taxon>Fabales</taxon>
        <taxon>Fabaceae</taxon>
        <taxon>Papilionoideae</taxon>
        <taxon>50 kb inversion clade</taxon>
        <taxon>NPAAA clade</taxon>
        <taxon>indigoferoid/millettioid clade</taxon>
        <taxon>Phaseoleae</taxon>
        <taxon>Sphenostylis</taxon>
    </lineage>
</organism>
<keyword evidence="3" id="KW-1185">Reference proteome</keyword>
<evidence type="ECO:0000313" key="3">
    <source>
        <dbReference type="Proteomes" id="UP001189624"/>
    </source>
</evidence>
<sequence>MNSNKKSNDGYSLIPSHDLLKEPTMGVEHPHAHAPTKVEKGRKNDKKKVWICCSDIVVESNEKLKEDEVKGKNLLLSNVGTKLENLEEMEIMSNKTRFLVCFSKVQVIKR</sequence>